<name>A0A193LL83_9GAMM</name>
<dbReference type="GO" id="GO:0003700">
    <property type="term" value="F:DNA-binding transcription factor activity"/>
    <property type="evidence" value="ECO:0007669"/>
    <property type="project" value="UniProtKB-UniRule"/>
</dbReference>
<dbReference type="Gene3D" id="1.10.10.10">
    <property type="entry name" value="Winged helix-like DNA-binding domain superfamily/Winged helix DNA-binding domain"/>
    <property type="match status" value="1"/>
</dbReference>
<gene>
    <name evidence="1" type="primary">fur</name>
    <name evidence="2" type="ORF">BA177_11275</name>
</gene>
<keyword evidence="1" id="KW-0963">Cytoplasm</keyword>
<dbReference type="OrthoDB" id="8659436at2"/>
<dbReference type="AlphaFoldDB" id="A0A193LL83"/>
<dbReference type="InterPro" id="IPR002481">
    <property type="entry name" value="FUR"/>
</dbReference>
<keyword evidence="1" id="KW-0862">Zinc</keyword>
<accession>A0A193LL83</accession>
<evidence type="ECO:0000313" key="2">
    <source>
        <dbReference type="EMBL" id="ANO53178.1"/>
    </source>
</evidence>
<keyword evidence="3" id="KW-1185">Reference proteome</keyword>
<dbReference type="GO" id="GO:0005737">
    <property type="term" value="C:cytoplasm"/>
    <property type="evidence" value="ECO:0007669"/>
    <property type="project" value="UniProtKB-SubCell"/>
</dbReference>
<dbReference type="Proteomes" id="UP000092695">
    <property type="component" value="Chromosome"/>
</dbReference>
<dbReference type="SUPFAM" id="SSF46785">
    <property type="entry name" value="Winged helix' DNA-binding domain"/>
    <property type="match status" value="1"/>
</dbReference>
<evidence type="ECO:0000256" key="1">
    <source>
        <dbReference type="RuleBase" id="RU364037"/>
    </source>
</evidence>
<dbReference type="InterPro" id="IPR036388">
    <property type="entry name" value="WH-like_DNA-bd_sf"/>
</dbReference>
<keyword evidence="1" id="KW-0408">Iron</keyword>
<keyword evidence="1" id="KW-0238">DNA-binding</keyword>
<dbReference type="GO" id="GO:0000976">
    <property type="term" value="F:transcription cis-regulatory region binding"/>
    <property type="evidence" value="ECO:0007669"/>
    <property type="project" value="TreeGrafter"/>
</dbReference>
<reference evidence="2 3" key="1">
    <citation type="submission" date="2016-06" db="EMBL/GenBank/DDBJ databases">
        <title>Complete genome sequence of a deep-branching marine Gamma Proteobacterium Woeseia oceani type strain XK5.</title>
        <authorList>
            <person name="Mu D."/>
            <person name="Du Z."/>
        </authorList>
    </citation>
    <scope>NUCLEOTIDE SEQUENCE [LARGE SCALE GENOMIC DNA]</scope>
    <source>
        <strain evidence="2 3">XK5</strain>
    </source>
</reference>
<evidence type="ECO:0000313" key="3">
    <source>
        <dbReference type="Proteomes" id="UP000092695"/>
    </source>
</evidence>
<dbReference type="GO" id="GO:1900376">
    <property type="term" value="P:regulation of secondary metabolite biosynthetic process"/>
    <property type="evidence" value="ECO:0007669"/>
    <property type="project" value="TreeGrafter"/>
</dbReference>
<organism evidence="2 3">
    <name type="scientific">Woeseia oceani</name>
    <dbReference type="NCBI Taxonomy" id="1548547"/>
    <lineage>
        <taxon>Bacteria</taxon>
        <taxon>Pseudomonadati</taxon>
        <taxon>Pseudomonadota</taxon>
        <taxon>Gammaproteobacteria</taxon>
        <taxon>Woeseiales</taxon>
        <taxon>Woeseiaceae</taxon>
        <taxon>Woeseia</taxon>
    </lineage>
</organism>
<keyword evidence="1" id="KW-0678">Repressor</keyword>
<sequence>MSPREIREKLEACGVMPTPQRMEVAEILLEKPQHMAADQIIDLLREGGRKVSKATVYNTLNLFSERGLIRELSVDTSRKFYDSTTHPHHHFFNVDSGELQDIPDDQIHIAGLPPLPAGTERESVEVLIRVRGRKVVS</sequence>
<protein>
    <recommendedName>
        <fullName evidence="1">Ferric uptake regulation protein</fullName>
    </recommendedName>
</protein>
<dbReference type="PANTHER" id="PTHR33202">
    <property type="entry name" value="ZINC UPTAKE REGULATION PROTEIN"/>
    <property type="match status" value="1"/>
</dbReference>
<dbReference type="InterPro" id="IPR036390">
    <property type="entry name" value="WH_DNA-bd_sf"/>
</dbReference>
<comment type="subunit">
    <text evidence="1">Homodimer.</text>
</comment>
<comment type="similarity">
    <text evidence="1">Belongs to the Fur family.</text>
</comment>
<dbReference type="KEGG" id="woc:BA177_11275"/>
<dbReference type="PANTHER" id="PTHR33202:SF7">
    <property type="entry name" value="FERRIC UPTAKE REGULATION PROTEIN"/>
    <property type="match status" value="1"/>
</dbReference>
<dbReference type="STRING" id="1548547.BA177_11275"/>
<proteinExistence type="inferred from homology"/>
<keyword evidence="1" id="KW-0479">Metal-binding</keyword>
<dbReference type="GO" id="GO:0008270">
    <property type="term" value="F:zinc ion binding"/>
    <property type="evidence" value="ECO:0007669"/>
    <property type="project" value="TreeGrafter"/>
</dbReference>
<dbReference type="CDD" id="cd07153">
    <property type="entry name" value="Fur_like"/>
    <property type="match status" value="1"/>
</dbReference>
<dbReference type="RefSeq" id="WP_068619257.1">
    <property type="nucleotide sequence ID" value="NZ_CP016268.1"/>
</dbReference>
<dbReference type="EMBL" id="CP016268">
    <property type="protein sequence ID" value="ANO53178.1"/>
    <property type="molecule type" value="Genomic_DNA"/>
</dbReference>
<dbReference type="Pfam" id="PF01475">
    <property type="entry name" value="FUR"/>
    <property type="match status" value="1"/>
</dbReference>
<comment type="subcellular location">
    <subcellularLocation>
        <location evidence="1">Cytoplasm</location>
    </subcellularLocation>
</comment>
<keyword evidence="1" id="KW-0804">Transcription</keyword>
<keyword evidence="1" id="KW-0805">Transcription regulation</keyword>
<dbReference type="GO" id="GO:0045892">
    <property type="term" value="P:negative regulation of DNA-templated transcription"/>
    <property type="evidence" value="ECO:0007669"/>
    <property type="project" value="TreeGrafter"/>
</dbReference>